<evidence type="ECO:0000313" key="3">
    <source>
        <dbReference type="Proteomes" id="UP000241912"/>
    </source>
</evidence>
<dbReference type="EMBL" id="PXXU01000040">
    <property type="protein sequence ID" value="PSJ16655.1"/>
    <property type="molecule type" value="Genomic_DNA"/>
</dbReference>
<organism evidence="2 3">
    <name type="scientific">Nitrosomonas supralitoralis</name>
    <dbReference type="NCBI Taxonomy" id="2116706"/>
    <lineage>
        <taxon>Bacteria</taxon>
        <taxon>Pseudomonadati</taxon>
        <taxon>Pseudomonadota</taxon>
        <taxon>Betaproteobacteria</taxon>
        <taxon>Nitrosomonadales</taxon>
        <taxon>Nitrosomonadaceae</taxon>
        <taxon>Nitrosomonas</taxon>
    </lineage>
</organism>
<sequence length="125" mass="14106">MEMVFIGLFISMVVLFSFQASLNFHDNRIPKLLCGFTLKTSTVKDPNKQLGRFNAKNNTTYHPELATIRTQSPTPIHPDPIPPQEQPPEIISPEQVPPAVIPPQVIPPERISPERDPARPLHKKQ</sequence>
<keyword evidence="3" id="KW-1185">Reference proteome</keyword>
<comment type="caution">
    <text evidence="2">The sequence shown here is derived from an EMBL/GenBank/DDBJ whole genome shotgun (WGS) entry which is preliminary data.</text>
</comment>
<evidence type="ECO:0000256" key="1">
    <source>
        <dbReference type="SAM" id="MobiDB-lite"/>
    </source>
</evidence>
<proteinExistence type="predicted"/>
<feature type="compositionally biased region" description="Pro residues" evidence="1">
    <location>
        <begin position="95"/>
        <end position="106"/>
    </location>
</feature>
<protein>
    <submittedName>
        <fullName evidence="2">Uncharacterized protein</fullName>
    </submittedName>
</protein>
<accession>A0A2P7NT86</accession>
<name>A0A2P7NT86_9PROT</name>
<dbReference type="RefSeq" id="WP_106707533.1">
    <property type="nucleotide sequence ID" value="NZ_PXXU01000040.1"/>
</dbReference>
<reference evidence="2 3" key="1">
    <citation type="submission" date="2018-03" db="EMBL/GenBank/DDBJ databases">
        <title>Draft genome of Nitrosomonas supralitoralis APG5.</title>
        <authorList>
            <person name="Urakawa H."/>
            <person name="Lopez J.V."/>
        </authorList>
    </citation>
    <scope>NUCLEOTIDE SEQUENCE [LARGE SCALE GENOMIC DNA]</scope>
    <source>
        <strain evidence="2 3">APG5</strain>
    </source>
</reference>
<gene>
    <name evidence="2" type="ORF">C7H79_12170</name>
</gene>
<feature type="compositionally biased region" description="Pro residues" evidence="1">
    <location>
        <begin position="75"/>
        <end position="86"/>
    </location>
</feature>
<feature type="region of interest" description="Disordered" evidence="1">
    <location>
        <begin position="70"/>
        <end position="125"/>
    </location>
</feature>
<dbReference type="AlphaFoldDB" id="A0A2P7NT86"/>
<evidence type="ECO:0000313" key="2">
    <source>
        <dbReference type="EMBL" id="PSJ16655.1"/>
    </source>
</evidence>
<dbReference type="Proteomes" id="UP000241912">
    <property type="component" value="Unassembled WGS sequence"/>
</dbReference>